<comment type="caution">
    <text evidence="2">The sequence shown here is derived from an EMBL/GenBank/DDBJ whole genome shotgun (WGS) entry which is preliminary data.</text>
</comment>
<dbReference type="GO" id="GO:0000287">
    <property type="term" value="F:magnesium ion binding"/>
    <property type="evidence" value="ECO:0007669"/>
    <property type="project" value="InterPro"/>
</dbReference>
<evidence type="ECO:0000313" key="3">
    <source>
        <dbReference type="Proteomes" id="UP000732527"/>
    </source>
</evidence>
<dbReference type="Pfam" id="PF02963">
    <property type="entry name" value="EcoRI"/>
    <property type="match status" value="1"/>
</dbReference>
<evidence type="ECO:0000313" key="2">
    <source>
        <dbReference type="EMBL" id="HJE50198.1"/>
    </source>
</evidence>
<name>A0A921JQ98_LACJH</name>
<dbReference type="InterPro" id="IPR004221">
    <property type="entry name" value="Restrct_endonuc_II_EcoRI"/>
</dbReference>
<proteinExistence type="predicted"/>
<dbReference type="Proteomes" id="UP000732527">
    <property type="component" value="Unassembled WGS sequence"/>
</dbReference>
<accession>A0A921JQ98</accession>
<reference evidence="2" key="1">
    <citation type="journal article" date="2021" name="PeerJ">
        <title>Extensive microbial diversity within the chicken gut microbiome revealed by metagenomics and culture.</title>
        <authorList>
            <person name="Gilroy R."/>
            <person name="Ravi A."/>
            <person name="Getino M."/>
            <person name="Pursley I."/>
            <person name="Horton D.L."/>
            <person name="Alikhan N.F."/>
            <person name="Baker D."/>
            <person name="Gharbi K."/>
            <person name="Hall N."/>
            <person name="Watson M."/>
            <person name="Adriaenssens E.M."/>
            <person name="Foster-Nyarko E."/>
            <person name="Jarju S."/>
            <person name="Secka A."/>
            <person name="Antonio M."/>
            <person name="Oren A."/>
            <person name="Chaudhuri R.R."/>
            <person name="La Ragione R."/>
            <person name="Hildebrand F."/>
            <person name="Pallen M.J."/>
        </authorList>
    </citation>
    <scope>NUCLEOTIDE SEQUENCE</scope>
    <source>
        <strain evidence="2">CHK192-2623</strain>
    </source>
</reference>
<dbReference type="InterPro" id="IPR011335">
    <property type="entry name" value="Restrct_endonuc-II-like"/>
</dbReference>
<reference evidence="2" key="2">
    <citation type="submission" date="2021-09" db="EMBL/GenBank/DDBJ databases">
        <authorList>
            <person name="Gilroy R."/>
        </authorList>
    </citation>
    <scope>NUCLEOTIDE SEQUENCE</scope>
    <source>
        <strain evidence="2">CHK192-2623</strain>
    </source>
</reference>
<dbReference type="AlphaFoldDB" id="A0A921JQ98"/>
<dbReference type="InterPro" id="IPR011336">
    <property type="entry name" value="Restrct_endonuc_II_EcoRI/MunI"/>
</dbReference>
<dbReference type="GO" id="GO:0009307">
    <property type="term" value="P:DNA restriction-modification system"/>
    <property type="evidence" value="ECO:0007669"/>
    <property type="project" value="InterPro"/>
</dbReference>
<evidence type="ECO:0000256" key="1">
    <source>
        <dbReference type="ARBA" id="ARBA00022801"/>
    </source>
</evidence>
<dbReference type="SUPFAM" id="SSF52980">
    <property type="entry name" value="Restriction endonuclease-like"/>
    <property type="match status" value="1"/>
</dbReference>
<sequence length="279" mass="31846">MKGNIQSDRLTKQQLAAKGEVGIFDKEAKKHDRKVSDNSKVAITMLQTEFPQLEFRYRSYITKQEINDSLHKLDPDLGNITFLKRSKIIPDGGLIEVKDDNGNWRVVVVSEAKYQGKDIDNIKAGIKVGKNHNQDLMAAGNAIERAHKNIKEIANFMLSDNYFPYIIFLEGSNFMTHDITIKRPDGSDYTIHYNSGMLNRLDRLTASNYGMNINENLCKNKFIKCKDRTIMLQAASIYTRGDGGHWVNEDMIKVMLKVAHTSLKMLGTDLFEQLINRNK</sequence>
<keyword evidence="2" id="KW-0540">Nuclease</keyword>
<organism evidence="2 3">
    <name type="scientific">Lactobacillus johnsonii</name>
    <dbReference type="NCBI Taxonomy" id="33959"/>
    <lineage>
        <taxon>Bacteria</taxon>
        <taxon>Bacillati</taxon>
        <taxon>Bacillota</taxon>
        <taxon>Bacilli</taxon>
        <taxon>Lactobacillales</taxon>
        <taxon>Lactobacillaceae</taxon>
        <taxon>Lactobacillus</taxon>
    </lineage>
</organism>
<keyword evidence="2" id="KW-0255">Endonuclease</keyword>
<dbReference type="GO" id="GO:0003677">
    <property type="term" value="F:DNA binding"/>
    <property type="evidence" value="ECO:0007669"/>
    <property type="project" value="InterPro"/>
</dbReference>
<gene>
    <name evidence="2" type="ORF">K8V69_08585</name>
</gene>
<dbReference type="EMBL" id="DYYQ01000058">
    <property type="protein sequence ID" value="HJE50198.1"/>
    <property type="molecule type" value="Genomic_DNA"/>
</dbReference>
<keyword evidence="1" id="KW-0378">Hydrolase</keyword>
<dbReference type="Gene3D" id="3.40.580.10">
    <property type="entry name" value="Eco RI Endonuclease, subunit A"/>
    <property type="match status" value="1"/>
</dbReference>
<dbReference type="GO" id="GO:0009036">
    <property type="term" value="F:type II site-specific deoxyribonuclease activity"/>
    <property type="evidence" value="ECO:0007669"/>
    <property type="project" value="InterPro"/>
</dbReference>
<dbReference type="RefSeq" id="WP_278766227.1">
    <property type="nucleotide sequence ID" value="NZ_JAAOLI010000029.1"/>
</dbReference>
<protein>
    <submittedName>
        <fullName evidence="2">Restriction endonuclease</fullName>
    </submittedName>
</protein>